<dbReference type="SMART" id="SM00028">
    <property type="entry name" value="TPR"/>
    <property type="match status" value="10"/>
</dbReference>
<sequence length="893" mass="102369">MSRTGKLVFSLLFMTILMLFMTSNVKAQQVKTYKEAITKGNQLLKQKKYIDAKAYYQMALRYQEHDPYATKKINEIVKILKAGESHEEAYYNIIDKADSYYNKDMLELALKNYKKSLSIISGDSYALSRIKNIRHQQTIERGRLIAYKRFMQSGDSLLSQNLFNRAIAAFQKAQNLFPDKSLASGKLVLARQIQHAYINRKKQAQKEIVMAGRYLLIKSYADALRHYELADSLLPGNPVVIKRIYQLRPKARTQIAYNKIAGEADQLYIARNYMAAREKYQAAQKFWPGNSYPAEMISKVDRQLTEQRKNLEQNYHIAVAQADSLFKMQEMENARAQYNLALSLKPKENYPQQQLAAIKGWFIRQQQQLQANYHSVIRSADSLFDKGAYPAAQEKYEQALKTRPKDPYPKQKLSEIDRRLLVIAKQKELDAQYLTLTSEARQLKDAGHFNLAIKKFRQAQELKGTDAFCAAQITKIKQLLAQMQKQKERDAGFAKQIILGQRLLQQKQLEEAKKAFANALAIKPKEPFPIQRIHLIDSLIQQKILQVQIEKNYQAAIRQGKQLYGQKQYKNALVSFKKAKNLKPGDTYSGKMIQSIETMLAVVARTKALQQAYAKSNARASQLLKEQKYELAKAQYQNSLTLKPDESYPKKQIADINTTLVRLAKERDQRYAAAISGADNLYNSRKYRKAVALYEEAASIKPGEPYPGEQITACKTFIVQIVAEQTQKYKLAVVEADKLYAAKVFDKAIKAYKKAEKAKPDETYPAEMIKKITDYIRINAIVDLIKEKTLIAAGETKKLPFKAVPVDVRKSNYLYVKAHNVDGKSFRIIFTYGKDNTKNGGFVVQVPPGKMDQDFIIRVGSQYKWFSDDNNWISIYPENSPIEISLVRISKSD</sequence>
<dbReference type="InterPro" id="IPR019734">
    <property type="entry name" value="TPR_rpt"/>
</dbReference>
<protein>
    <submittedName>
        <fullName evidence="1">Uncharacterized protein</fullName>
    </submittedName>
</protein>
<organism evidence="1">
    <name type="scientific">hydrothermal vent metagenome</name>
    <dbReference type="NCBI Taxonomy" id="652676"/>
    <lineage>
        <taxon>unclassified sequences</taxon>
        <taxon>metagenomes</taxon>
        <taxon>ecological metagenomes</taxon>
    </lineage>
</organism>
<dbReference type="Pfam" id="PF13181">
    <property type="entry name" value="TPR_8"/>
    <property type="match status" value="1"/>
</dbReference>
<dbReference type="PROSITE" id="PS50005">
    <property type="entry name" value="TPR"/>
    <property type="match status" value="2"/>
</dbReference>
<dbReference type="AlphaFoldDB" id="A0A3B0UVC1"/>
<reference evidence="1" key="1">
    <citation type="submission" date="2018-06" db="EMBL/GenBank/DDBJ databases">
        <authorList>
            <person name="Zhirakovskaya E."/>
        </authorList>
    </citation>
    <scope>NUCLEOTIDE SEQUENCE</scope>
</reference>
<proteinExistence type="predicted"/>
<accession>A0A3B0UVC1</accession>
<gene>
    <name evidence="1" type="ORF">MNBD_BACTEROID07-804</name>
</gene>
<name>A0A3B0UVC1_9ZZZZ</name>
<evidence type="ECO:0000313" key="1">
    <source>
        <dbReference type="EMBL" id="VAW30362.1"/>
    </source>
</evidence>
<dbReference type="EMBL" id="UOET01000504">
    <property type="protein sequence ID" value="VAW30362.1"/>
    <property type="molecule type" value="Genomic_DNA"/>
</dbReference>
<dbReference type="InterPro" id="IPR011990">
    <property type="entry name" value="TPR-like_helical_dom_sf"/>
</dbReference>
<dbReference type="Gene3D" id="1.25.40.10">
    <property type="entry name" value="Tetratricopeptide repeat domain"/>
    <property type="match status" value="3"/>
</dbReference>
<dbReference type="SUPFAM" id="SSF48452">
    <property type="entry name" value="TPR-like"/>
    <property type="match status" value="4"/>
</dbReference>